<sequence length="131" mass="14718">MVCLLNIADDPAFSEFIAQFEPVVSNRAGKGKAKKTYKGKGKRREPSQHTFDPSQQPFDPSFYGYEPSQQPFDPSPQPSTPMQYLAQVRTPMSGIQFRNLTPTMPGIQFRNPIPTMPGIQFRNPNPTMPSI</sequence>
<feature type="compositionally biased region" description="Polar residues" evidence="1">
    <location>
        <begin position="122"/>
        <end position="131"/>
    </location>
</feature>
<feature type="region of interest" description="Disordered" evidence="1">
    <location>
        <begin position="24"/>
        <end position="83"/>
    </location>
</feature>
<comment type="caution">
    <text evidence="2">The sequence shown here is derived from an EMBL/GenBank/DDBJ whole genome shotgun (WGS) entry which is preliminary data.</text>
</comment>
<reference evidence="2 3" key="1">
    <citation type="submission" date="2020-06" db="EMBL/GenBank/DDBJ databases">
        <title>Transcriptomic and genomic resources for Thalictrum thalictroides and T. hernandezii: Facilitating candidate gene discovery in an emerging model plant lineage.</title>
        <authorList>
            <person name="Arias T."/>
            <person name="Riano-Pachon D.M."/>
            <person name="Di Stilio V.S."/>
        </authorList>
    </citation>
    <scope>NUCLEOTIDE SEQUENCE [LARGE SCALE GENOMIC DNA]</scope>
    <source>
        <strain evidence="3">cv. WT478/WT964</strain>
        <tissue evidence="2">Leaves</tissue>
    </source>
</reference>
<organism evidence="2 3">
    <name type="scientific">Thalictrum thalictroides</name>
    <name type="common">Rue-anemone</name>
    <name type="synonym">Anemone thalictroides</name>
    <dbReference type="NCBI Taxonomy" id="46969"/>
    <lineage>
        <taxon>Eukaryota</taxon>
        <taxon>Viridiplantae</taxon>
        <taxon>Streptophyta</taxon>
        <taxon>Embryophyta</taxon>
        <taxon>Tracheophyta</taxon>
        <taxon>Spermatophyta</taxon>
        <taxon>Magnoliopsida</taxon>
        <taxon>Ranunculales</taxon>
        <taxon>Ranunculaceae</taxon>
        <taxon>Thalictroideae</taxon>
        <taxon>Thalictrum</taxon>
    </lineage>
</organism>
<gene>
    <name evidence="2" type="ORF">FRX31_003550</name>
</gene>
<accession>A0A7J6XAP9</accession>
<dbReference type="EMBL" id="JABWDY010002157">
    <property type="protein sequence ID" value="KAF5206861.1"/>
    <property type="molecule type" value="Genomic_DNA"/>
</dbReference>
<feature type="region of interest" description="Disordered" evidence="1">
    <location>
        <begin position="112"/>
        <end position="131"/>
    </location>
</feature>
<evidence type="ECO:0000313" key="2">
    <source>
        <dbReference type="EMBL" id="KAF5206861.1"/>
    </source>
</evidence>
<feature type="compositionally biased region" description="Polar residues" evidence="1">
    <location>
        <begin position="48"/>
        <end position="58"/>
    </location>
</feature>
<protein>
    <submittedName>
        <fullName evidence="2">Uncharacterized protein</fullName>
    </submittedName>
</protein>
<dbReference type="AlphaFoldDB" id="A0A7J6XAP9"/>
<proteinExistence type="predicted"/>
<feature type="compositionally biased region" description="Basic residues" evidence="1">
    <location>
        <begin position="29"/>
        <end position="43"/>
    </location>
</feature>
<name>A0A7J6XAP9_THATH</name>
<keyword evidence="3" id="KW-1185">Reference proteome</keyword>
<evidence type="ECO:0000313" key="3">
    <source>
        <dbReference type="Proteomes" id="UP000554482"/>
    </source>
</evidence>
<evidence type="ECO:0000256" key="1">
    <source>
        <dbReference type="SAM" id="MobiDB-lite"/>
    </source>
</evidence>
<dbReference type="Proteomes" id="UP000554482">
    <property type="component" value="Unassembled WGS sequence"/>
</dbReference>